<dbReference type="Proteomes" id="UP000008639">
    <property type="component" value="Chromosome"/>
</dbReference>
<evidence type="ECO:0000256" key="2">
    <source>
        <dbReference type="ARBA" id="ARBA00023002"/>
    </source>
</evidence>
<keyword evidence="2" id="KW-0560">Oxidoreductase</keyword>
<dbReference type="InterPro" id="IPR001670">
    <property type="entry name" value="ADH_Fe/GldA"/>
</dbReference>
<dbReference type="Gene3D" id="3.40.50.1970">
    <property type="match status" value="1"/>
</dbReference>
<dbReference type="RefSeq" id="WP_013602453.1">
    <property type="nucleotide sequence ID" value="NC_015145.1"/>
</dbReference>
<dbReference type="GO" id="GO:0046872">
    <property type="term" value="F:metal ion binding"/>
    <property type="evidence" value="ECO:0007669"/>
    <property type="project" value="InterPro"/>
</dbReference>
<accession>F0M4L8</accession>
<dbReference type="Pfam" id="PF00465">
    <property type="entry name" value="Fe-ADH"/>
    <property type="match status" value="1"/>
</dbReference>
<evidence type="ECO:0000256" key="1">
    <source>
        <dbReference type="ARBA" id="ARBA00007358"/>
    </source>
</evidence>
<dbReference type="PROSITE" id="PS00913">
    <property type="entry name" value="ADH_IRON_1"/>
    <property type="match status" value="1"/>
</dbReference>
<organism evidence="6 7">
    <name type="scientific">Pseudarthrobacter phenanthrenivorans (strain DSM 18606 / JCM 16027 / LMG 23796 / Sphe3)</name>
    <name type="common">Arthrobacter phenanthrenivorans</name>
    <dbReference type="NCBI Taxonomy" id="930171"/>
    <lineage>
        <taxon>Bacteria</taxon>
        <taxon>Bacillati</taxon>
        <taxon>Actinomycetota</taxon>
        <taxon>Actinomycetes</taxon>
        <taxon>Micrococcales</taxon>
        <taxon>Micrococcaceae</taxon>
        <taxon>Pseudarthrobacter</taxon>
    </lineage>
</organism>
<name>F0M4L8_PSEPM</name>
<comment type="similarity">
    <text evidence="1">Belongs to the iron-containing alcohol dehydrogenase family.</text>
</comment>
<evidence type="ECO:0000259" key="5">
    <source>
        <dbReference type="Pfam" id="PF25137"/>
    </source>
</evidence>
<dbReference type="STRING" id="930171.Asphe3_34630"/>
<dbReference type="FunFam" id="3.40.50.1970:FF:000003">
    <property type="entry name" value="Alcohol dehydrogenase, iron-containing"/>
    <property type="match status" value="1"/>
</dbReference>
<keyword evidence="3" id="KW-0520">NAD</keyword>
<protein>
    <submittedName>
        <fullName evidence="6">Alcohol dehydrogenase, class IV</fullName>
    </submittedName>
</protein>
<dbReference type="Pfam" id="PF25137">
    <property type="entry name" value="ADH_Fe_C"/>
    <property type="match status" value="1"/>
</dbReference>
<sequence length="438" mass="45298">MEVEVPTQAAGLTEENVVEEPDSRLVAMLRSPSEILFGTGQRGALGRVARRYGSRAFVCADPFLADGSHFKELIEGLREAGLSVVTFTEVVPDLPVDGVAAAVAAARQCGADVVIAIGGGSCIDLAKVTALLLSHGGELEDYYGEFRVPGPVVPIIAVPTTSGTGSEVTPVAVVTDPRRTSKIGISSPYLIPDVAICDPILTLSCPPAVTASSGTDALSHCIEAYTAVRRSSDPSLSASRVFVGRGEITDAFALTGLRHIVAGLQTACIEPSNIPARSRVMLGSLMAGLAFGTAGTAAAHAIQYPLGALTHTPHGVGVGAILPFVMEFNLKQRVPEMAAISRIFGVEAVTETELAAKAPDAVARFLAGIGIPSNLADLGVPEERLDWVAEQSMKATRLVQNNPETLTVMGVRGILQAAMSGPVDGSASLASGITGREL</sequence>
<feature type="domain" description="Alcohol dehydrogenase iron-type/glycerol dehydrogenase GldA" evidence="4">
    <location>
        <begin position="32"/>
        <end position="199"/>
    </location>
</feature>
<dbReference type="eggNOG" id="COG1454">
    <property type="taxonomic scope" value="Bacteria"/>
</dbReference>
<dbReference type="PANTHER" id="PTHR11496:SF102">
    <property type="entry name" value="ALCOHOL DEHYDROGENASE 4"/>
    <property type="match status" value="1"/>
</dbReference>
<dbReference type="InterPro" id="IPR018211">
    <property type="entry name" value="ADH_Fe_CS"/>
</dbReference>
<feature type="domain" description="Fe-containing alcohol dehydrogenase-like C-terminal" evidence="5">
    <location>
        <begin position="210"/>
        <end position="419"/>
    </location>
</feature>
<dbReference type="CDD" id="cd08191">
    <property type="entry name" value="Fe-ADH-like"/>
    <property type="match status" value="1"/>
</dbReference>
<dbReference type="InterPro" id="IPR056798">
    <property type="entry name" value="ADH_Fe_C"/>
</dbReference>
<dbReference type="AlphaFoldDB" id="F0M4L8"/>
<dbReference type="KEGG" id="apn:Asphe3_34630"/>
<gene>
    <name evidence="6" type="ordered locus">Asphe3_34630</name>
</gene>
<dbReference type="HOGENOM" id="CLU_007207_0_0_11"/>
<evidence type="ECO:0000313" key="7">
    <source>
        <dbReference type="Proteomes" id="UP000008639"/>
    </source>
</evidence>
<dbReference type="EMBL" id="CP002379">
    <property type="protein sequence ID" value="ADX74565.1"/>
    <property type="molecule type" value="Genomic_DNA"/>
</dbReference>
<evidence type="ECO:0000259" key="4">
    <source>
        <dbReference type="Pfam" id="PF00465"/>
    </source>
</evidence>
<proteinExistence type="inferred from homology"/>
<dbReference type="SUPFAM" id="SSF56796">
    <property type="entry name" value="Dehydroquinate synthase-like"/>
    <property type="match status" value="1"/>
</dbReference>
<evidence type="ECO:0000313" key="6">
    <source>
        <dbReference type="EMBL" id="ADX74565.1"/>
    </source>
</evidence>
<dbReference type="OrthoDB" id="323926at2"/>
<dbReference type="PANTHER" id="PTHR11496">
    <property type="entry name" value="ALCOHOL DEHYDROGENASE"/>
    <property type="match status" value="1"/>
</dbReference>
<dbReference type="Gene3D" id="1.20.1090.10">
    <property type="entry name" value="Dehydroquinate synthase-like - alpha domain"/>
    <property type="match status" value="1"/>
</dbReference>
<dbReference type="GO" id="GO:0004022">
    <property type="term" value="F:alcohol dehydrogenase (NAD+) activity"/>
    <property type="evidence" value="ECO:0007669"/>
    <property type="project" value="UniProtKB-ARBA"/>
</dbReference>
<dbReference type="InterPro" id="IPR039697">
    <property type="entry name" value="Alcohol_dehydrogenase_Fe"/>
</dbReference>
<evidence type="ECO:0000256" key="3">
    <source>
        <dbReference type="ARBA" id="ARBA00023027"/>
    </source>
</evidence>
<reference evidence="6 7" key="1">
    <citation type="journal article" date="2011" name="Stand. Genomic Sci.">
        <title>Complete genome sequence of Arthrobacter phenanthrenivorans type strain (Sphe3).</title>
        <authorList>
            <person name="Kallimanis A."/>
            <person name="Labutti K.M."/>
            <person name="Lapidus A."/>
            <person name="Clum A."/>
            <person name="Lykidis A."/>
            <person name="Mavromatis K."/>
            <person name="Pagani I."/>
            <person name="Liolios K."/>
            <person name="Ivanova N."/>
            <person name="Goodwin L."/>
            <person name="Pitluck S."/>
            <person name="Chen A."/>
            <person name="Palaniappan K."/>
            <person name="Markowitz V."/>
            <person name="Bristow J."/>
            <person name="Velentzas A.D."/>
            <person name="Perisynakis A."/>
            <person name="Ouzounis C.C."/>
            <person name="Kyrpides N.C."/>
            <person name="Koukkou A.I."/>
            <person name="Drainas C."/>
        </authorList>
    </citation>
    <scope>NUCLEOTIDE SEQUENCE [LARGE SCALE GENOMIC DNA]</scope>
    <source>
        <strain evidence="7">DSM 18606 / JCM 16027 / LMG 23796 / Sphe3</strain>
    </source>
</reference>